<feature type="transmembrane region" description="Helical" evidence="1">
    <location>
        <begin position="112"/>
        <end position="133"/>
    </location>
</feature>
<evidence type="ECO:0008006" key="4">
    <source>
        <dbReference type="Google" id="ProtNLM"/>
    </source>
</evidence>
<evidence type="ECO:0000313" key="2">
    <source>
        <dbReference type="EMBL" id="EDY20062.1"/>
    </source>
</evidence>
<feature type="transmembrane region" description="Helical" evidence="1">
    <location>
        <begin position="15"/>
        <end position="34"/>
    </location>
</feature>
<dbReference type="RefSeq" id="WP_006979976.1">
    <property type="nucleotide sequence ID" value="NZ_ABVL01000006.1"/>
</dbReference>
<keyword evidence="1" id="KW-0812">Transmembrane</keyword>
<accession>B4D150</accession>
<name>B4D150_9BACT</name>
<keyword evidence="1" id="KW-0472">Membrane</keyword>
<evidence type="ECO:0000256" key="1">
    <source>
        <dbReference type="SAM" id="Phobius"/>
    </source>
</evidence>
<dbReference type="Pfam" id="PF10825">
    <property type="entry name" value="DUF2752"/>
    <property type="match status" value="1"/>
</dbReference>
<dbReference type="STRING" id="497964.CfE428DRAFT_2651"/>
<feature type="transmembrane region" description="Helical" evidence="1">
    <location>
        <begin position="79"/>
        <end position="100"/>
    </location>
</feature>
<dbReference type="InParanoid" id="B4D150"/>
<reference evidence="2 3" key="1">
    <citation type="journal article" date="2011" name="J. Bacteriol.">
        <title>Genome sequence of Chthoniobacter flavus Ellin428, an aerobic heterotrophic soil bacterium.</title>
        <authorList>
            <person name="Kant R."/>
            <person name="van Passel M.W."/>
            <person name="Palva A."/>
            <person name="Lucas S."/>
            <person name="Lapidus A."/>
            <person name="Glavina Del Rio T."/>
            <person name="Dalin E."/>
            <person name="Tice H."/>
            <person name="Bruce D."/>
            <person name="Goodwin L."/>
            <person name="Pitluck S."/>
            <person name="Larimer F.W."/>
            <person name="Land M.L."/>
            <person name="Hauser L."/>
            <person name="Sangwan P."/>
            <person name="de Vos W.M."/>
            <person name="Janssen P.H."/>
            <person name="Smidt H."/>
        </authorList>
    </citation>
    <scope>NUCLEOTIDE SEQUENCE [LARGE SCALE GENOMIC DNA]</scope>
    <source>
        <strain evidence="2 3">Ellin428</strain>
    </source>
</reference>
<dbReference type="Proteomes" id="UP000005824">
    <property type="component" value="Unassembled WGS sequence"/>
</dbReference>
<dbReference type="AlphaFoldDB" id="B4D150"/>
<comment type="caution">
    <text evidence="2">The sequence shown here is derived from an EMBL/GenBank/DDBJ whole genome shotgun (WGS) entry which is preliminary data.</text>
</comment>
<dbReference type="EMBL" id="ABVL01000006">
    <property type="protein sequence ID" value="EDY20062.1"/>
    <property type="molecule type" value="Genomic_DNA"/>
</dbReference>
<keyword evidence="3" id="KW-1185">Reference proteome</keyword>
<evidence type="ECO:0000313" key="3">
    <source>
        <dbReference type="Proteomes" id="UP000005824"/>
    </source>
</evidence>
<organism evidence="2 3">
    <name type="scientific">Chthoniobacter flavus Ellin428</name>
    <dbReference type="NCBI Taxonomy" id="497964"/>
    <lineage>
        <taxon>Bacteria</taxon>
        <taxon>Pseudomonadati</taxon>
        <taxon>Verrucomicrobiota</taxon>
        <taxon>Spartobacteria</taxon>
        <taxon>Chthoniobacterales</taxon>
        <taxon>Chthoniobacteraceae</taxon>
        <taxon>Chthoniobacter</taxon>
    </lineage>
</organism>
<protein>
    <recommendedName>
        <fullName evidence="4">DUF2752 domain-containing protein</fullName>
    </recommendedName>
</protein>
<dbReference type="InterPro" id="IPR021215">
    <property type="entry name" value="DUF2752"/>
</dbReference>
<proteinExistence type="predicted"/>
<keyword evidence="1" id="KW-1133">Transmembrane helix</keyword>
<gene>
    <name evidence="2" type="ORF">CfE428DRAFT_2651</name>
</gene>
<sequence>MNWRRLRPGELDHEAIWLAVSLATLAGAWFWLYLRLPIPPCTFHRVTGFPCPTCGATRTLRYTFHHDWWAAAGTNPLAFLSYGGVVVYDLYAAIVLAFRLPRLRFDVIPKRVGNIVRYTTIGVILANWAWLVWAKV</sequence>